<dbReference type="PANTHER" id="PTHR24348:SF64">
    <property type="entry name" value="SERINE_THREONINE-PROTEIN KINASE DDB_G0278901-RELATED"/>
    <property type="match status" value="1"/>
</dbReference>
<dbReference type="GO" id="GO:0004674">
    <property type="term" value="F:protein serine/threonine kinase activity"/>
    <property type="evidence" value="ECO:0007669"/>
    <property type="project" value="InterPro"/>
</dbReference>
<gene>
    <name evidence="2" type="ORF">RB653_007412</name>
</gene>
<keyword evidence="3" id="KW-1185">Reference proteome</keyword>
<dbReference type="PANTHER" id="PTHR24348">
    <property type="entry name" value="SERINE/THREONINE-PROTEIN KINASE UNC-51-RELATED"/>
    <property type="match status" value="1"/>
</dbReference>
<reference evidence="2 3" key="1">
    <citation type="submission" date="2023-11" db="EMBL/GenBank/DDBJ databases">
        <title>Dfirmibasis_genome.</title>
        <authorList>
            <person name="Edelbroek B."/>
            <person name="Kjellin J."/>
            <person name="Jerlstrom-Hultqvist J."/>
            <person name="Soderbom F."/>
        </authorList>
    </citation>
    <scope>NUCLEOTIDE SEQUENCE [LARGE SCALE GENOMIC DNA]</scope>
    <source>
        <strain evidence="2 3">TNS-C-14</strain>
    </source>
</reference>
<dbReference type="Proteomes" id="UP001344447">
    <property type="component" value="Unassembled WGS sequence"/>
</dbReference>
<evidence type="ECO:0000313" key="3">
    <source>
        <dbReference type="Proteomes" id="UP001344447"/>
    </source>
</evidence>
<dbReference type="GO" id="GO:0010506">
    <property type="term" value="P:regulation of autophagy"/>
    <property type="evidence" value="ECO:0007669"/>
    <property type="project" value="InterPro"/>
</dbReference>
<dbReference type="GO" id="GO:0005737">
    <property type="term" value="C:cytoplasm"/>
    <property type="evidence" value="ECO:0007669"/>
    <property type="project" value="TreeGrafter"/>
</dbReference>
<dbReference type="AlphaFoldDB" id="A0AAN7YNZ9"/>
<dbReference type="InterPro" id="IPR011009">
    <property type="entry name" value="Kinase-like_dom_sf"/>
</dbReference>
<dbReference type="InterPro" id="IPR045269">
    <property type="entry name" value="Atg1-like"/>
</dbReference>
<dbReference type="Gene3D" id="1.10.510.10">
    <property type="entry name" value="Transferase(Phosphotransferase) domain 1"/>
    <property type="match status" value="1"/>
</dbReference>
<evidence type="ECO:0000313" key="2">
    <source>
        <dbReference type="EMBL" id="KAK5576271.1"/>
    </source>
</evidence>
<name>A0AAN7YNZ9_9MYCE</name>
<protein>
    <recommendedName>
        <fullName evidence="1">Protein kinase domain-containing protein</fullName>
    </recommendedName>
</protein>
<organism evidence="2 3">
    <name type="scientific">Dictyostelium firmibasis</name>
    <dbReference type="NCBI Taxonomy" id="79012"/>
    <lineage>
        <taxon>Eukaryota</taxon>
        <taxon>Amoebozoa</taxon>
        <taxon>Evosea</taxon>
        <taxon>Eumycetozoa</taxon>
        <taxon>Dictyostelia</taxon>
        <taxon>Dictyosteliales</taxon>
        <taxon>Dictyosteliaceae</taxon>
        <taxon>Dictyostelium</taxon>
    </lineage>
</organism>
<comment type="caution">
    <text evidence="2">The sequence shown here is derived from an EMBL/GenBank/DDBJ whole genome shotgun (WGS) entry which is preliminary data.</text>
</comment>
<sequence length="317" mass="36443">MDIECDIRKINKLNYNNINEILKLKKLNHPSIVRHYDIDEGKSEKNVIIYQESINGGISIDKFVNKNFFTQDVVREISEQILLALRFLGNHQIVHRDLNCSNILIFPDTLTIKIIDFGVTKTKFLNQEYLSPEVLKSDNFTHKSDIWSFGCILLKMIDPSLNNISDDLPTEQFDFLHSCLATNLSDRLDAQTLLHHPFIINKPILRYSKSIKLIPSPKKQFELVNKTEHEIILLTNGSSEKSTIYLNKNESCKISTIDLYIGVRFDDGAILSSPRPTKLIEQEGRDINSFIIDQSCLMAHNITFPNISFFESISEII</sequence>
<dbReference type="SUPFAM" id="SSF56112">
    <property type="entry name" value="Protein kinase-like (PK-like)"/>
    <property type="match status" value="1"/>
</dbReference>
<dbReference type="InterPro" id="IPR000719">
    <property type="entry name" value="Prot_kinase_dom"/>
</dbReference>
<dbReference type="GO" id="GO:0005524">
    <property type="term" value="F:ATP binding"/>
    <property type="evidence" value="ECO:0007669"/>
    <property type="project" value="InterPro"/>
</dbReference>
<feature type="domain" description="Protein kinase" evidence="1">
    <location>
        <begin position="1"/>
        <end position="199"/>
    </location>
</feature>
<accession>A0AAN7YNZ9</accession>
<dbReference type="PROSITE" id="PS50011">
    <property type="entry name" value="PROTEIN_KINASE_DOM"/>
    <property type="match status" value="1"/>
</dbReference>
<proteinExistence type="predicted"/>
<dbReference type="Pfam" id="PF00069">
    <property type="entry name" value="Pkinase"/>
    <property type="match status" value="1"/>
</dbReference>
<evidence type="ECO:0000259" key="1">
    <source>
        <dbReference type="PROSITE" id="PS50011"/>
    </source>
</evidence>
<dbReference type="EMBL" id="JAVFKY010000005">
    <property type="protein sequence ID" value="KAK5576271.1"/>
    <property type="molecule type" value="Genomic_DNA"/>
</dbReference>